<keyword evidence="2" id="KW-0238">DNA-binding</keyword>
<dbReference type="InterPro" id="IPR013762">
    <property type="entry name" value="Integrase-like_cat_sf"/>
</dbReference>
<evidence type="ECO:0000259" key="4">
    <source>
        <dbReference type="PROSITE" id="PS51898"/>
    </source>
</evidence>
<reference evidence="6" key="1">
    <citation type="journal article" date="2019" name="Int. J. Syst. Evol. Microbiol.">
        <title>The Global Catalogue of Microorganisms (GCM) 10K type strain sequencing project: providing services to taxonomists for standard genome sequencing and annotation.</title>
        <authorList>
            <consortium name="The Broad Institute Genomics Platform"/>
            <consortium name="The Broad Institute Genome Sequencing Center for Infectious Disease"/>
            <person name="Wu L."/>
            <person name="Ma J."/>
        </authorList>
    </citation>
    <scope>NUCLEOTIDE SEQUENCE [LARGE SCALE GENOMIC DNA]</scope>
    <source>
        <strain evidence="6">CGMCC 1.3601</strain>
    </source>
</reference>
<gene>
    <name evidence="5" type="ORF">GCM10007175_04350</name>
</gene>
<dbReference type="EMBL" id="BMKV01000001">
    <property type="protein sequence ID" value="GGI70685.1"/>
    <property type="molecule type" value="Genomic_DNA"/>
</dbReference>
<dbReference type="Gene3D" id="1.10.443.10">
    <property type="entry name" value="Intergrase catalytic core"/>
    <property type="match status" value="1"/>
</dbReference>
<dbReference type="InterPro" id="IPR002104">
    <property type="entry name" value="Integrase_catalytic"/>
</dbReference>
<dbReference type="InterPro" id="IPR050090">
    <property type="entry name" value="Tyrosine_recombinase_XerCD"/>
</dbReference>
<protein>
    <recommendedName>
        <fullName evidence="4">Tyr recombinase domain-containing protein</fullName>
    </recommendedName>
</protein>
<proteinExistence type="inferred from homology"/>
<dbReference type="PROSITE" id="PS51898">
    <property type="entry name" value="TYR_RECOMBINASE"/>
    <property type="match status" value="1"/>
</dbReference>
<name>A0ABQ2CBH4_9MICC</name>
<dbReference type="PANTHER" id="PTHR30349:SF64">
    <property type="entry name" value="PROPHAGE INTEGRASE INTD-RELATED"/>
    <property type="match status" value="1"/>
</dbReference>
<dbReference type="InterPro" id="IPR011010">
    <property type="entry name" value="DNA_brk_join_enz"/>
</dbReference>
<sequence length="390" mass="43021">MYDWMAIVVVMAINKLDNGKWRHDYRVGGIRRYKQFRTKAEALAHELQINTAKSGGTLIDTRKGGKIRFHDLYLEWLDRIERVGAKGQRPASPVTVAGYRRVYAQHMQKHFENRTLAGVTLTVINEWLVTFSTDDARRRAYRQLGRMLQYAVDSGYLAANPARNATINNVPTPAPVREPAALTAAQLMALAEQSAEGGRYAGKSHEAYRLLILFAGTTGLRWSEVSGLKAGALTFGDRPQVVVRSTLVPVDGRLEFRETTKGRKPRIVPIPGSVAEELEVHAKGLASSELVFTSPSGTELRSSNFARRVFHPAVERCRETDSTFPEIVFHDLRRTAVTLAISAGANVKLVQQIAGHSSAVTTLDVYAQLFAHDAQSSARAVDALLNGKGT</sequence>
<dbReference type="SUPFAM" id="SSF56349">
    <property type="entry name" value="DNA breaking-rejoining enzymes"/>
    <property type="match status" value="1"/>
</dbReference>
<comment type="caution">
    <text evidence="5">The sequence shown here is derived from an EMBL/GenBank/DDBJ whole genome shotgun (WGS) entry which is preliminary data.</text>
</comment>
<feature type="domain" description="Tyr recombinase" evidence="4">
    <location>
        <begin position="177"/>
        <end position="382"/>
    </location>
</feature>
<dbReference type="InterPro" id="IPR010998">
    <property type="entry name" value="Integrase_recombinase_N"/>
</dbReference>
<dbReference type="Gene3D" id="1.10.150.130">
    <property type="match status" value="1"/>
</dbReference>
<organism evidence="5 6">
    <name type="scientific">Pseudarthrobacter scleromae</name>
    <dbReference type="NCBI Taxonomy" id="158897"/>
    <lineage>
        <taxon>Bacteria</taxon>
        <taxon>Bacillati</taxon>
        <taxon>Actinomycetota</taxon>
        <taxon>Actinomycetes</taxon>
        <taxon>Micrococcales</taxon>
        <taxon>Micrococcaceae</taxon>
        <taxon>Pseudarthrobacter</taxon>
    </lineage>
</organism>
<evidence type="ECO:0000256" key="3">
    <source>
        <dbReference type="ARBA" id="ARBA00023172"/>
    </source>
</evidence>
<evidence type="ECO:0000313" key="6">
    <source>
        <dbReference type="Proteomes" id="UP000658754"/>
    </source>
</evidence>
<keyword evidence="6" id="KW-1185">Reference proteome</keyword>
<evidence type="ECO:0000313" key="5">
    <source>
        <dbReference type="EMBL" id="GGI70685.1"/>
    </source>
</evidence>
<dbReference type="CDD" id="cd01189">
    <property type="entry name" value="INT_ICEBs1_C_like"/>
    <property type="match status" value="1"/>
</dbReference>
<evidence type="ECO:0000256" key="2">
    <source>
        <dbReference type="ARBA" id="ARBA00023125"/>
    </source>
</evidence>
<accession>A0ABQ2CBH4</accession>
<dbReference type="PANTHER" id="PTHR30349">
    <property type="entry name" value="PHAGE INTEGRASE-RELATED"/>
    <property type="match status" value="1"/>
</dbReference>
<dbReference type="Pfam" id="PF00589">
    <property type="entry name" value="Phage_integrase"/>
    <property type="match status" value="1"/>
</dbReference>
<keyword evidence="3" id="KW-0233">DNA recombination</keyword>
<dbReference type="Proteomes" id="UP000658754">
    <property type="component" value="Unassembled WGS sequence"/>
</dbReference>
<evidence type="ECO:0000256" key="1">
    <source>
        <dbReference type="ARBA" id="ARBA00008857"/>
    </source>
</evidence>
<comment type="similarity">
    <text evidence="1">Belongs to the 'phage' integrase family.</text>
</comment>